<protein>
    <submittedName>
        <fullName evidence="2">Uncharacterized protein</fullName>
    </submittedName>
</protein>
<dbReference type="AlphaFoldDB" id="H8GFL2"/>
<reference evidence="2 3" key="1">
    <citation type="journal article" date="2012" name="Stand. Genomic Sci.">
        <title>Genome sequence of the soil bacterium Saccharomonospora azurea type strain (NA-128(T)).</title>
        <authorList>
            <person name="Klenk H.P."/>
            <person name="Held B."/>
            <person name="Lucas S."/>
            <person name="Lapidus A."/>
            <person name="Copeland A."/>
            <person name="Hammon N."/>
            <person name="Pitluck S."/>
            <person name="Goodwin L.A."/>
            <person name="Han C."/>
            <person name="Tapia R."/>
            <person name="Brambilla E.M."/>
            <person name="Potter G."/>
            <person name="Land M."/>
            <person name="Ivanova N."/>
            <person name="Rohde M."/>
            <person name="Goker M."/>
            <person name="Detter J.C."/>
            <person name="Kyrpides N.C."/>
            <person name="Woyke T."/>
        </authorList>
    </citation>
    <scope>NUCLEOTIDE SEQUENCE [LARGE SCALE GENOMIC DNA]</scope>
    <source>
        <strain evidence="2 3">NA-128</strain>
    </source>
</reference>
<accession>H8GFL2</accession>
<keyword evidence="1" id="KW-0812">Transmembrane</keyword>
<feature type="transmembrane region" description="Helical" evidence="1">
    <location>
        <begin position="12"/>
        <end position="30"/>
    </location>
</feature>
<keyword evidence="1" id="KW-0472">Membrane</keyword>
<dbReference type="Proteomes" id="UP000004705">
    <property type="component" value="Chromosome"/>
</dbReference>
<gene>
    <name evidence="2" type="ORF">SacazDRAFT_03197</name>
</gene>
<name>H8GFL2_9PSEU</name>
<keyword evidence="3" id="KW-1185">Reference proteome</keyword>
<keyword evidence="1" id="KW-1133">Transmembrane helix</keyword>
<evidence type="ECO:0000256" key="1">
    <source>
        <dbReference type="SAM" id="Phobius"/>
    </source>
</evidence>
<sequence>MDWTVWLPDHPLGWGVVLVLVLGLGWWGWWRASFLLFSTFGAERLARERNWLFRHGDEDFGDYPTAEQADWDRCPPPPGSVFELLGDVHGFVFHVREQRYRHRGLALRTSRSDWRYSYVITLATTSQPYGGFFTAHRTTAITDWRRALYPAFLAWEQPICHQLNHGAIELPPHGLVGGAGFVSVARRYRRLTRRRLLADLDLLVRKAHHTAQHQ</sequence>
<dbReference type="RefSeq" id="WP_005443228.1">
    <property type="nucleotide sequence ID" value="NZ_CM001466.1"/>
</dbReference>
<dbReference type="EMBL" id="CM001466">
    <property type="protein sequence ID" value="EHY90074.1"/>
    <property type="molecule type" value="Genomic_DNA"/>
</dbReference>
<proteinExistence type="predicted"/>
<organism evidence="2 3">
    <name type="scientific">Saccharomonospora azurea NA-128</name>
    <dbReference type="NCBI Taxonomy" id="882081"/>
    <lineage>
        <taxon>Bacteria</taxon>
        <taxon>Bacillati</taxon>
        <taxon>Actinomycetota</taxon>
        <taxon>Actinomycetes</taxon>
        <taxon>Pseudonocardiales</taxon>
        <taxon>Pseudonocardiaceae</taxon>
        <taxon>Saccharomonospora</taxon>
    </lineage>
</organism>
<dbReference type="HOGENOM" id="CLU_1288095_0_0_11"/>
<evidence type="ECO:0000313" key="2">
    <source>
        <dbReference type="EMBL" id="EHY90074.1"/>
    </source>
</evidence>
<dbReference type="OrthoDB" id="3624003at2"/>
<evidence type="ECO:0000313" key="3">
    <source>
        <dbReference type="Proteomes" id="UP000004705"/>
    </source>
</evidence>